<dbReference type="EMBL" id="BKBC01000015">
    <property type="protein sequence ID" value="GEQ21017.1"/>
    <property type="molecule type" value="Genomic_DNA"/>
</dbReference>
<evidence type="ECO:0000313" key="2">
    <source>
        <dbReference type="EMBL" id="NAS17435.1"/>
    </source>
</evidence>
<reference evidence="1 3" key="1">
    <citation type="submission" date="2019-07" db="EMBL/GenBank/DDBJ databases">
        <title>Whole genome shotgun sequence of Clostridium butyricum NBRC 3858.</title>
        <authorList>
            <person name="Hosoyama A."/>
            <person name="Uohara A."/>
            <person name="Ohji S."/>
            <person name="Ichikawa N."/>
        </authorList>
    </citation>
    <scope>NUCLEOTIDE SEQUENCE [LARGE SCALE GENOMIC DNA]</scope>
    <source>
        <strain evidence="1 3">NBRC 3858</strain>
    </source>
</reference>
<accession>A0A512TL79</accession>
<name>A0A512TL79_CLOBU</name>
<evidence type="ECO:0000313" key="4">
    <source>
        <dbReference type="Proteomes" id="UP000474042"/>
    </source>
</evidence>
<evidence type="ECO:0000313" key="1">
    <source>
        <dbReference type="EMBL" id="GEQ21017.1"/>
    </source>
</evidence>
<dbReference type="AlphaFoldDB" id="A0A512TL79"/>
<dbReference type="EMBL" id="WOFV02000012">
    <property type="protein sequence ID" value="NAS17435.1"/>
    <property type="molecule type" value="Genomic_DNA"/>
</dbReference>
<gene>
    <name evidence="1" type="ORF">CBU02nite_15230</name>
    <name evidence="2" type="ORF">GND98_005990</name>
</gene>
<proteinExistence type="predicted"/>
<reference evidence="2 4" key="2">
    <citation type="submission" date="2020-01" db="EMBL/GenBank/DDBJ databases">
        <title>Genome sequence of a 1,3-propanediol producer, Clostridium butyricum S3.</title>
        <authorList>
            <person name="Zhou J."/>
        </authorList>
    </citation>
    <scope>NUCLEOTIDE SEQUENCE [LARGE SCALE GENOMIC DNA]</scope>
    <source>
        <strain evidence="2 4">S3</strain>
    </source>
</reference>
<dbReference type="Proteomes" id="UP000321089">
    <property type="component" value="Unassembled WGS sequence"/>
</dbReference>
<dbReference type="RefSeq" id="WP_024040589.1">
    <property type="nucleotide sequence ID" value="NZ_BKBC01000015.1"/>
</dbReference>
<dbReference type="Proteomes" id="UP000474042">
    <property type="component" value="Unassembled WGS sequence"/>
</dbReference>
<protein>
    <submittedName>
        <fullName evidence="1">Uncharacterized protein</fullName>
    </submittedName>
</protein>
<evidence type="ECO:0000313" key="3">
    <source>
        <dbReference type="Proteomes" id="UP000321089"/>
    </source>
</evidence>
<sequence length="64" mass="6962">MIELKKEELLKNTMDYEEYSENVCSPTLDELRDAGMLKCGGCSGGCGCKSKGNCSGCKSKKCEK</sequence>
<comment type="caution">
    <text evidence="1">The sequence shown here is derived from an EMBL/GenBank/DDBJ whole genome shotgun (WGS) entry which is preliminary data.</text>
</comment>
<organism evidence="1 3">
    <name type="scientific">Clostridium butyricum</name>
    <dbReference type="NCBI Taxonomy" id="1492"/>
    <lineage>
        <taxon>Bacteria</taxon>
        <taxon>Bacillati</taxon>
        <taxon>Bacillota</taxon>
        <taxon>Clostridia</taxon>
        <taxon>Eubacteriales</taxon>
        <taxon>Clostridiaceae</taxon>
        <taxon>Clostridium</taxon>
    </lineage>
</organism>